<feature type="domain" description="Helicase ATP-binding" evidence="16">
    <location>
        <begin position="24"/>
        <end position="430"/>
    </location>
</feature>
<dbReference type="GO" id="GO:0034085">
    <property type="term" value="P:establishment of sister chromatid cohesion"/>
    <property type="evidence" value="ECO:0007669"/>
    <property type="project" value="TreeGrafter"/>
</dbReference>
<dbReference type="InterPro" id="IPR013020">
    <property type="entry name" value="Rad3/Chl1-like"/>
</dbReference>
<evidence type="ECO:0000256" key="4">
    <source>
        <dbReference type="ARBA" id="ARBA00022723"/>
    </source>
</evidence>
<dbReference type="GO" id="GO:0006139">
    <property type="term" value="P:nucleobase-containing compound metabolic process"/>
    <property type="evidence" value="ECO:0007669"/>
    <property type="project" value="InterPro"/>
</dbReference>
<dbReference type="GO" id="GO:0005634">
    <property type="term" value="C:nucleus"/>
    <property type="evidence" value="ECO:0007669"/>
    <property type="project" value="UniProtKB-SubCell"/>
</dbReference>
<dbReference type="GO" id="GO:0051536">
    <property type="term" value="F:iron-sulfur cluster binding"/>
    <property type="evidence" value="ECO:0007669"/>
    <property type="project" value="UniProtKB-KW"/>
</dbReference>
<keyword evidence="12" id="KW-0413">Isomerase</keyword>
<comment type="subcellular location">
    <subcellularLocation>
        <location evidence="2">Nucleus</location>
    </subcellularLocation>
</comment>
<reference evidence="17" key="1">
    <citation type="submission" date="2021-02" db="EMBL/GenBank/DDBJ databases">
        <authorList>
            <person name="Palmer J.M."/>
        </authorList>
    </citation>
    <scope>NUCLEOTIDE SEQUENCE</scope>
    <source>
        <strain evidence="17">SCRP734</strain>
    </source>
</reference>
<evidence type="ECO:0000256" key="6">
    <source>
        <dbReference type="ARBA" id="ARBA00022801"/>
    </source>
</evidence>
<dbReference type="InterPro" id="IPR010614">
    <property type="entry name" value="RAD3-like_helicase_DEAD"/>
</dbReference>
<keyword evidence="8" id="KW-0067">ATP-binding</keyword>
<evidence type="ECO:0000256" key="5">
    <source>
        <dbReference type="ARBA" id="ARBA00022741"/>
    </source>
</evidence>
<evidence type="ECO:0000256" key="15">
    <source>
        <dbReference type="SAM" id="MobiDB-lite"/>
    </source>
</evidence>
<evidence type="ECO:0000256" key="13">
    <source>
        <dbReference type="ARBA" id="ARBA00023242"/>
    </source>
</evidence>
<evidence type="ECO:0000256" key="12">
    <source>
        <dbReference type="ARBA" id="ARBA00023235"/>
    </source>
</evidence>
<dbReference type="PANTHER" id="PTHR11472:SF41">
    <property type="entry name" value="ATP-DEPENDENT DNA HELICASE DDX11-RELATED"/>
    <property type="match status" value="1"/>
</dbReference>
<keyword evidence="13" id="KW-0539">Nucleus</keyword>
<evidence type="ECO:0000256" key="10">
    <source>
        <dbReference type="ARBA" id="ARBA00023014"/>
    </source>
</evidence>
<keyword evidence="6" id="KW-0378">Hydrolase</keyword>
<dbReference type="InterPro" id="IPR014013">
    <property type="entry name" value="Helic_SF1/SF2_ATP-bd_DinG/Rad3"/>
</dbReference>
<comment type="cofactor">
    <cofactor evidence="1">
        <name>[4Fe-4S] cluster</name>
        <dbReference type="ChEBI" id="CHEBI:49883"/>
    </cofactor>
</comment>
<dbReference type="InterPro" id="IPR045028">
    <property type="entry name" value="DinG/Rad3-like"/>
</dbReference>
<evidence type="ECO:0000256" key="11">
    <source>
        <dbReference type="ARBA" id="ARBA00023125"/>
    </source>
</evidence>
<protein>
    <submittedName>
        <fullName evidence="17">ATP-dependent DNA helicase chl1</fullName>
    </submittedName>
</protein>
<keyword evidence="9" id="KW-0408">Iron</keyword>
<keyword evidence="11" id="KW-0238">DNA-binding</keyword>
<keyword evidence="7 17" id="KW-0347">Helicase</keyword>
<name>A0A8T1WHK7_9STRA</name>
<dbReference type="CDD" id="cd18788">
    <property type="entry name" value="SF2_C_XPD"/>
    <property type="match status" value="1"/>
</dbReference>
<evidence type="ECO:0000256" key="1">
    <source>
        <dbReference type="ARBA" id="ARBA00001966"/>
    </source>
</evidence>
<dbReference type="PROSITE" id="PS51193">
    <property type="entry name" value="HELICASE_ATP_BIND_2"/>
    <property type="match status" value="1"/>
</dbReference>
<keyword evidence="14" id="KW-0131">Cell cycle</keyword>
<evidence type="ECO:0000313" key="17">
    <source>
        <dbReference type="EMBL" id="KAG7393612.1"/>
    </source>
</evidence>
<dbReference type="FunFam" id="3.40.50.300:FF:001968">
    <property type="entry name" value="ATP-dependent DNA helicase CHL1"/>
    <property type="match status" value="1"/>
</dbReference>
<evidence type="ECO:0000256" key="3">
    <source>
        <dbReference type="ARBA" id="ARBA00008435"/>
    </source>
</evidence>
<evidence type="ECO:0000256" key="8">
    <source>
        <dbReference type="ARBA" id="ARBA00022840"/>
    </source>
</evidence>
<dbReference type="NCBIfam" id="TIGR00604">
    <property type="entry name" value="rad3"/>
    <property type="match status" value="1"/>
</dbReference>
<comment type="caution">
    <text evidence="17">The sequence shown here is derived from an EMBL/GenBank/DDBJ whole genome shotgun (WGS) entry which is preliminary data.</text>
</comment>
<feature type="compositionally biased region" description="Basic and acidic residues" evidence="15">
    <location>
        <begin position="173"/>
        <end position="201"/>
    </location>
</feature>
<dbReference type="Pfam" id="PF06733">
    <property type="entry name" value="DEAD_2"/>
    <property type="match status" value="1"/>
</dbReference>
<feature type="region of interest" description="Disordered" evidence="15">
    <location>
        <begin position="149"/>
        <end position="214"/>
    </location>
</feature>
<dbReference type="SMART" id="SM00488">
    <property type="entry name" value="DEXDc2"/>
    <property type="match status" value="1"/>
</dbReference>
<dbReference type="GO" id="GO:0016818">
    <property type="term" value="F:hydrolase activity, acting on acid anhydrides, in phosphorus-containing anhydrides"/>
    <property type="evidence" value="ECO:0007669"/>
    <property type="project" value="InterPro"/>
</dbReference>
<dbReference type="EMBL" id="JAGDFM010000003">
    <property type="protein sequence ID" value="KAG7393612.1"/>
    <property type="molecule type" value="Genomic_DNA"/>
</dbReference>
<dbReference type="GO" id="GO:0005524">
    <property type="term" value="F:ATP binding"/>
    <property type="evidence" value="ECO:0007669"/>
    <property type="project" value="UniProtKB-KW"/>
</dbReference>
<proteinExistence type="inferred from homology"/>
<evidence type="ECO:0000256" key="7">
    <source>
        <dbReference type="ARBA" id="ARBA00022806"/>
    </source>
</evidence>
<keyword evidence="18" id="KW-1185">Reference proteome</keyword>
<dbReference type="GO" id="GO:0003678">
    <property type="term" value="F:DNA helicase activity"/>
    <property type="evidence" value="ECO:0007669"/>
    <property type="project" value="InterPro"/>
</dbReference>
<evidence type="ECO:0000256" key="2">
    <source>
        <dbReference type="ARBA" id="ARBA00004123"/>
    </source>
</evidence>
<dbReference type="Pfam" id="PF13307">
    <property type="entry name" value="Helicase_C_2"/>
    <property type="match status" value="1"/>
</dbReference>
<evidence type="ECO:0000259" key="16">
    <source>
        <dbReference type="PROSITE" id="PS51193"/>
    </source>
</evidence>
<dbReference type="AlphaFoldDB" id="A0A8T1WHK7"/>
<dbReference type="PANTHER" id="PTHR11472">
    <property type="entry name" value="DNA REPAIR DEAD HELICASE RAD3/XP-D SUBFAMILY MEMBER"/>
    <property type="match status" value="1"/>
</dbReference>
<dbReference type="Proteomes" id="UP000694044">
    <property type="component" value="Unassembled WGS sequence"/>
</dbReference>
<dbReference type="GO" id="GO:0046872">
    <property type="term" value="F:metal ion binding"/>
    <property type="evidence" value="ECO:0007669"/>
    <property type="project" value="UniProtKB-KW"/>
</dbReference>
<evidence type="ECO:0000256" key="14">
    <source>
        <dbReference type="ARBA" id="ARBA00023306"/>
    </source>
</evidence>
<dbReference type="SMART" id="SM00491">
    <property type="entry name" value="HELICc2"/>
    <property type="match status" value="1"/>
</dbReference>
<evidence type="ECO:0000313" key="18">
    <source>
        <dbReference type="Proteomes" id="UP000694044"/>
    </source>
</evidence>
<dbReference type="InterPro" id="IPR006554">
    <property type="entry name" value="Helicase-like_DEXD_c2"/>
</dbReference>
<comment type="similarity">
    <text evidence="3">Belongs to the DEAD box helicase family. DEAH subfamily. DDX11/CHL1 sub-subfamily.</text>
</comment>
<keyword evidence="5" id="KW-0547">Nucleotide-binding</keyword>
<accession>A0A8T1WHK7</accession>
<sequence length="819" mass="90411">MAEDAVAPASASATAAPASVDAMDGAFFSFPYEPYSIQLDLMRQIWTTLERGHCGIFESPTGTGKSISLICGALTWLAKHTDEYGLLQSVAKADTTAAESETPKESAEPSWLGDFEQKTADREVKYRQQMARGALAGIEKLRLEPEATTKKRKMQIAYNHNERKRVHPSGSSRESRQDGEEDDQHLVDPYDSDRVGRRNSDSDDESAATSRGRFGDEKPDFGVVKIIYCSRTHSQISQFVREIRKTAFADHIRVVSLGSRKNLCTNRKVTSLNSDLRMADKCLDMMQSSKTENGKKVGKCPFYEKELLGHYKDYALAHVQDIEDLHMLGEDMSICSYYGTRESVPLAQIVTVPYSMLLSKNTRETLGIALEDNIVIFDEAHNIIDAINNTYKVEITSKQLVVARRTLWSYFSKYEKRFKGKNAFYIKQLLSILESLTKFLRQLSKSAGKAASAGEDEDGATGAQMMTINDFLFSARIDHFNMFKILEYLGESGLAKKLMGFVDSSGSGTPAIAPAPATDDPDEGFESRHISPLRTVEALLKALTSAGGDGRILAQPHSASKGVEGLIRFILLNPVIHFQEIVKRSRSVILAGGTMQPVSQVIDQLFSSVPRGEIDLFSCGHVIPPENLLGFSLASGPSQKHLEFTYSRRGHVAALDELGRILLNLARIVPGGVVVFFPSYRFEENAVRRWQATKQYEQIEAKKAIFSEPKKSDELAEVLTQYSGACSRGSRNGGGAILLSVVGGKMSEGINFSDELARCVVMVGMPYPNARDAELVEKMAFLDKKSPGSGRQFYESLCMKAVNQSIGTFDVGSPSQYCC</sequence>
<dbReference type="InterPro" id="IPR006555">
    <property type="entry name" value="ATP-dep_Helicase_C"/>
</dbReference>
<keyword evidence="10" id="KW-0411">Iron-sulfur</keyword>
<gene>
    <name evidence="17" type="primary">CHL1</name>
    <name evidence="17" type="ORF">PHYPSEUDO_007449</name>
</gene>
<evidence type="ECO:0000256" key="9">
    <source>
        <dbReference type="ARBA" id="ARBA00023004"/>
    </source>
</evidence>
<organism evidence="17 18">
    <name type="scientific">Phytophthora pseudosyringae</name>
    <dbReference type="NCBI Taxonomy" id="221518"/>
    <lineage>
        <taxon>Eukaryota</taxon>
        <taxon>Sar</taxon>
        <taxon>Stramenopiles</taxon>
        <taxon>Oomycota</taxon>
        <taxon>Peronosporomycetes</taxon>
        <taxon>Peronosporales</taxon>
        <taxon>Peronosporaceae</taxon>
        <taxon>Phytophthora</taxon>
    </lineage>
</organism>
<keyword evidence="4" id="KW-0479">Metal-binding</keyword>
<dbReference type="OrthoDB" id="267079at2759"/>
<dbReference type="GO" id="GO:0003677">
    <property type="term" value="F:DNA binding"/>
    <property type="evidence" value="ECO:0007669"/>
    <property type="project" value="UniProtKB-KW"/>
</dbReference>